<protein>
    <submittedName>
        <fullName evidence="2">Steroid 5-alpha reductase family enzyme</fullName>
    </submittedName>
</protein>
<reference evidence="2 3" key="1">
    <citation type="submission" date="2018-05" db="EMBL/GenBank/DDBJ databases">
        <title>Genomic Encyclopedia of Type Strains, Phase IV (KMG-IV): sequencing the most valuable type-strain genomes for metagenomic binning, comparative biology and taxonomic classification.</title>
        <authorList>
            <person name="Goeker M."/>
        </authorList>
    </citation>
    <scope>NUCLEOTIDE SEQUENCE [LARGE SCALE GENOMIC DNA]</scope>
    <source>
        <strain evidence="2 3">DSM 24906</strain>
    </source>
</reference>
<keyword evidence="1" id="KW-0472">Membrane</keyword>
<feature type="transmembrane region" description="Helical" evidence="1">
    <location>
        <begin position="106"/>
        <end position="126"/>
    </location>
</feature>
<feature type="transmembrane region" description="Helical" evidence="1">
    <location>
        <begin position="208"/>
        <end position="230"/>
    </location>
</feature>
<proteinExistence type="predicted"/>
<dbReference type="InterPro" id="IPR010721">
    <property type="entry name" value="UstE-like"/>
</dbReference>
<evidence type="ECO:0000313" key="3">
    <source>
        <dbReference type="Proteomes" id="UP000245921"/>
    </source>
</evidence>
<feature type="transmembrane region" description="Helical" evidence="1">
    <location>
        <begin position="138"/>
        <end position="156"/>
    </location>
</feature>
<dbReference type="Pfam" id="PF06966">
    <property type="entry name" value="DUF1295"/>
    <property type="match status" value="1"/>
</dbReference>
<dbReference type="GO" id="GO:0016020">
    <property type="term" value="C:membrane"/>
    <property type="evidence" value="ECO:0007669"/>
    <property type="project" value="TreeGrafter"/>
</dbReference>
<keyword evidence="3" id="KW-1185">Reference proteome</keyword>
<name>A0AA45HIV3_9BACT</name>
<dbReference type="AlphaFoldDB" id="A0AA45HIV3"/>
<dbReference type="PANTHER" id="PTHR32251:SF17">
    <property type="entry name" value="STEROID 5-ALPHA REDUCTASE C-TERMINAL DOMAIN-CONTAINING PROTEIN"/>
    <property type="match status" value="1"/>
</dbReference>
<dbReference type="PROSITE" id="PS50244">
    <property type="entry name" value="S5A_REDUCTASE"/>
    <property type="match status" value="1"/>
</dbReference>
<comment type="caution">
    <text evidence="2">The sequence shown here is derived from an EMBL/GenBank/DDBJ whole genome shotgun (WGS) entry which is preliminary data.</text>
</comment>
<dbReference type="PANTHER" id="PTHR32251">
    <property type="entry name" value="3-OXO-5-ALPHA-STEROID 4-DEHYDROGENASE"/>
    <property type="match status" value="1"/>
</dbReference>
<gene>
    <name evidence="2" type="ORF">C7380_10733</name>
</gene>
<dbReference type="RefSeq" id="WP_170110822.1">
    <property type="nucleotide sequence ID" value="NZ_QGGI01000007.1"/>
</dbReference>
<organism evidence="2 3">
    <name type="scientific">Oceanotoga teriensis</name>
    <dbReference type="NCBI Taxonomy" id="515440"/>
    <lineage>
        <taxon>Bacteria</taxon>
        <taxon>Thermotogati</taxon>
        <taxon>Thermotogota</taxon>
        <taxon>Thermotogae</taxon>
        <taxon>Petrotogales</taxon>
        <taxon>Petrotogaceae</taxon>
        <taxon>Oceanotoga</taxon>
    </lineage>
</organism>
<feature type="transmembrane region" description="Helical" evidence="1">
    <location>
        <begin position="32"/>
        <end position="52"/>
    </location>
</feature>
<dbReference type="Proteomes" id="UP000245921">
    <property type="component" value="Unassembled WGS sequence"/>
</dbReference>
<evidence type="ECO:0000313" key="2">
    <source>
        <dbReference type="EMBL" id="PWJ95078.1"/>
    </source>
</evidence>
<keyword evidence="1" id="KW-0812">Transmembrane</keyword>
<evidence type="ECO:0000256" key="1">
    <source>
        <dbReference type="SAM" id="Phobius"/>
    </source>
</evidence>
<keyword evidence="1" id="KW-1133">Transmembrane helix</keyword>
<dbReference type="Gene3D" id="1.20.120.1630">
    <property type="match status" value="1"/>
</dbReference>
<feature type="transmembrane region" description="Helical" evidence="1">
    <location>
        <begin position="6"/>
        <end position="25"/>
    </location>
</feature>
<accession>A0AA45HIV3</accession>
<feature type="transmembrane region" description="Helical" evidence="1">
    <location>
        <begin position="58"/>
        <end position="80"/>
    </location>
</feature>
<sequence length="257" mass="29899">MSFLNYYLTAILGVFLYMVIIFFIAKSKDKYSIVDIGWGPGFVLIAWITFLLESNFGIHSLLTTILITIWGMRLGVYLYVRNAGKPEDYRYVNMKKGWKTNIPTKAFFQVFMLQGFLMLLISYAIISVNYSSASDFGVLAFIGLILWIFGFLFESIGDMQLKKFVRNKKPGEVMKTGLWKYTRHPNYFGESVQWWGIFLISIESSKDFFTLITPVVITYLLLFVSGVPLLEKKYKDNPDFQEYASKTSIFFPWFPKR</sequence>
<dbReference type="EMBL" id="QGGI01000007">
    <property type="protein sequence ID" value="PWJ95078.1"/>
    <property type="molecule type" value="Genomic_DNA"/>
</dbReference>